<name>A0AAV2ZJV9_9STRA</name>
<proteinExistence type="predicted"/>
<comment type="caution">
    <text evidence="1">The sequence shown here is derived from an EMBL/GenBank/DDBJ whole genome shotgun (WGS) entry which is preliminary data.</text>
</comment>
<gene>
    <name evidence="1" type="ORF">N0F65_009470</name>
</gene>
<dbReference type="AlphaFoldDB" id="A0AAV2ZJV9"/>
<dbReference type="Proteomes" id="UP001146120">
    <property type="component" value="Unassembled WGS sequence"/>
</dbReference>
<evidence type="ECO:0000313" key="2">
    <source>
        <dbReference type="Proteomes" id="UP001146120"/>
    </source>
</evidence>
<sequence>MNLFQYRPRQHKTPVLFRCRHCERLTARICVFRFHQRNEAAHLPTKSTSQ</sequence>
<evidence type="ECO:0000313" key="1">
    <source>
        <dbReference type="EMBL" id="DBA04235.1"/>
    </source>
</evidence>
<protein>
    <submittedName>
        <fullName evidence="1">Uncharacterized protein</fullName>
    </submittedName>
</protein>
<reference evidence="1" key="2">
    <citation type="journal article" date="2023" name="Microbiol Resour">
        <title>Decontamination and Annotation of the Draft Genome Sequence of the Oomycete Lagenidium giganteum ARSEF 373.</title>
        <authorList>
            <person name="Morgan W.R."/>
            <person name="Tartar A."/>
        </authorList>
    </citation>
    <scope>NUCLEOTIDE SEQUENCE</scope>
    <source>
        <strain evidence="1">ARSEF 373</strain>
    </source>
</reference>
<accession>A0AAV2ZJV9</accession>
<dbReference type="EMBL" id="DAKRPA010000010">
    <property type="protein sequence ID" value="DBA04235.1"/>
    <property type="molecule type" value="Genomic_DNA"/>
</dbReference>
<organism evidence="1 2">
    <name type="scientific">Lagenidium giganteum</name>
    <dbReference type="NCBI Taxonomy" id="4803"/>
    <lineage>
        <taxon>Eukaryota</taxon>
        <taxon>Sar</taxon>
        <taxon>Stramenopiles</taxon>
        <taxon>Oomycota</taxon>
        <taxon>Peronosporomycetes</taxon>
        <taxon>Pythiales</taxon>
        <taxon>Pythiaceae</taxon>
    </lineage>
</organism>
<reference evidence="1" key="1">
    <citation type="submission" date="2022-11" db="EMBL/GenBank/DDBJ databases">
        <authorList>
            <person name="Morgan W.R."/>
            <person name="Tartar A."/>
        </authorList>
    </citation>
    <scope>NUCLEOTIDE SEQUENCE</scope>
    <source>
        <strain evidence="1">ARSEF 373</strain>
    </source>
</reference>
<keyword evidence="2" id="KW-1185">Reference proteome</keyword>